<accession>A0ACC6PCU9</accession>
<comment type="caution">
    <text evidence="1">The sequence shown here is derived from an EMBL/GenBank/DDBJ whole genome shotgun (WGS) entry which is preliminary data.</text>
</comment>
<gene>
    <name evidence="1" type="ORF">WKI47_12835</name>
</gene>
<protein>
    <submittedName>
        <fullName evidence="1">MFS transporter</fullName>
    </submittedName>
</protein>
<reference evidence="1" key="1">
    <citation type="submission" date="2024-03" db="EMBL/GenBank/DDBJ databases">
        <title>Whole genome sequecning of epiphytes from Marcgravia umbellata leaves.</title>
        <authorList>
            <person name="Kumar G."/>
            <person name="Savka M.A."/>
        </authorList>
    </citation>
    <scope>NUCLEOTIDE SEQUENCE</scope>
    <source>
        <strain evidence="1">RIT_BL5</strain>
    </source>
</reference>
<dbReference type="Proteomes" id="UP001380953">
    <property type="component" value="Unassembled WGS sequence"/>
</dbReference>
<organism evidence="1 2">
    <name type="scientific">Saccharibacillus sacchari</name>
    <dbReference type="NCBI Taxonomy" id="456493"/>
    <lineage>
        <taxon>Bacteria</taxon>
        <taxon>Bacillati</taxon>
        <taxon>Bacillota</taxon>
        <taxon>Bacilli</taxon>
        <taxon>Bacillales</taxon>
        <taxon>Paenibacillaceae</taxon>
        <taxon>Saccharibacillus</taxon>
    </lineage>
</organism>
<name>A0ACC6PCU9_9BACL</name>
<keyword evidence="2" id="KW-1185">Reference proteome</keyword>
<evidence type="ECO:0000313" key="1">
    <source>
        <dbReference type="EMBL" id="MEJ8304785.1"/>
    </source>
</evidence>
<sequence length="393" mass="40515">MKKSNPMLILILTIGVFSILNTEMGVIGLLPSIAEHFQISISQAGLTVSLFAIAIAVSGPITPLLLSGIDRKKVMLVVLSVFIVGNVLSVFVSNFALLLGIRVALGLFHPVYCSMAFTAAAASVSKEEAPKAVSKVFIGVSAGMVAGVPIASFIDGMASYEAAMAFFVLVSGIVFAATWILVPSMPVAGEKGSYGSQLSVLKTPLIWISILTVVLLNASVFGVYSYVSDYLGSVTRMSAGSISFTLFVFGAANIIGNLVAGKLLTGQAMKWVILFPTAMIAVYAALFVLGGYVLPTMLITFVWGILAGGIMANINQYLISSAAPDAPEFANGLFIASCNVGTTVGAAVGGVLIAGMGISYVIAVGIGALSLGIAAILLRHSVSQHIVHAAEAG</sequence>
<dbReference type="EMBL" id="JBBKAR010000034">
    <property type="protein sequence ID" value="MEJ8304785.1"/>
    <property type="molecule type" value="Genomic_DNA"/>
</dbReference>
<proteinExistence type="predicted"/>
<evidence type="ECO:0000313" key="2">
    <source>
        <dbReference type="Proteomes" id="UP001380953"/>
    </source>
</evidence>